<organism evidence="1">
    <name type="scientific">Rhizophora mucronata</name>
    <name type="common">Asiatic mangrove</name>
    <dbReference type="NCBI Taxonomy" id="61149"/>
    <lineage>
        <taxon>Eukaryota</taxon>
        <taxon>Viridiplantae</taxon>
        <taxon>Streptophyta</taxon>
        <taxon>Embryophyta</taxon>
        <taxon>Tracheophyta</taxon>
        <taxon>Spermatophyta</taxon>
        <taxon>Magnoliopsida</taxon>
        <taxon>eudicotyledons</taxon>
        <taxon>Gunneridae</taxon>
        <taxon>Pentapetalae</taxon>
        <taxon>rosids</taxon>
        <taxon>fabids</taxon>
        <taxon>Malpighiales</taxon>
        <taxon>Rhizophoraceae</taxon>
        <taxon>Rhizophora</taxon>
    </lineage>
</organism>
<dbReference type="AlphaFoldDB" id="A0A2P2P8P7"/>
<dbReference type="EMBL" id="GGEC01070608">
    <property type="protein sequence ID" value="MBX51092.1"/>
    <property type="molecule type" value="Transcribed_RNA"/>
</dbReference>
<protein>
    <submittedName>
        <fullName evidence="1">Uncharacterized protein</fullName>
    </submittedName>
</protein>
<reference evidence="1" key="1">
    <citation type="submission" date="2018-02" db="EMBL/GenBank/DDBJ databases">
        <title>Rhizophora mucronata_Transcriptome.</title>
        <authorList>
            <person name="Meera S.P."/>
            <person name="Sreeshan A."/>
            <person name="Augustine A."/>
        </authorList>
    </citation>
    <scope>NUCLEOTIDE SEQUENCE</scope>
    <source>
        <tissue evidence="1">Leaf</tissue>
    </source>
</reference>
<name>A0A2P2P8P7_RHIMU</name>
<evidence type="ECO:0000313" key="1">
    <source>
        <dbReference type="EMBL" id="MBX51092.1"/>
    </source>
</evidence>
<accession>A0A2P2P8P7</accession>
<proteinExistence type="predicted"/>
<sequence>MGIAVVVLRGRYLIMESAGQCSSRGYIGVLVTPGGQKGEALSNEQKLKRRAL</sequence>